<evidence type="ECO:0000256" key="1">
    <source>
        <dbReference type="SAM" id="Coils"/>
    </source>
</evidence>
<dbReference type="Pfam" id="PF11932">
    <property type="entry name" value="DUF3450"/>
    <property type="match status" value="1"/>
</dbReference>
<keyword evidence="2" id="KW-0732">Signal</keyword>
<keyword evidence="1" id="KW-0175">Coiled coil</keyword>
<feature type="chain" id="PRO_5013299183" evidence="2">
    <location>
        <begin position="42"/>
        <end position="290"/>
    </location>
</feature>
<name>A0A1Y0IET4_9GAMM</name>
<feature type="signal peptide" evidence="2">
    <location>
        <begin position="1"/>
        <end position="41"/>
    </location>
</feature>
<evidence type="ECO:0000313" key="3">
    <source>
        <dbReference type="EMBL" id="ARU57874.1"/>
    </source>
</evidence>
<protein>
    <submittedName>
        <fullName evidence="3">TonB system biopolymer transport component</fullName>
    </submittedName>
</protein>
<organism evidence="3 4">
    <name type="scientific">Oleiphilus messinensis</name>
    <dbReference type="NCBI Taxonomy" id="141451"/>
    <lineage>
        <taxon>Bacteria</taxon>
        <taxon>Pseudomonadati</taxon>
        <taxon>Pseudomonadota</taxon>
        <taxon>Gammaproteobacteria</taxon>
        <taxon>Oceanospirillales</taxon>
        <taxon>Oleiphilaceae</taxon>
        <taxon>Oleiphilus</taxon>
    </lineage>
</organism>
<accession>A0A1Y0IET4</accession>
<dbReference type="AlphaFoldDB" id="A0A1Y0IET4"/>
<dbReference type="EMBL" id="CP021425">
    <property type="protein sequence ID" value="ARU57874.1"/>
    <property type="molecule type" value="Genomic_DNA"/>
</dbReference>
<dbReference type="Proteomes" id="UP000196027">
    <property type="component" value="Chromosome"/>
</dbReference>
<evidence type="ECO:0000313" key="4">
    <source>
        <dbReference type="Proteomes" id="UP000196027"/>
    </source>
</evidence>
<dbReference type="InterPro" id="IPR016866">
    <property type="entry name" value="UCP028069"/>
</dbReference>
<feature type="coiled-coil region" evidence="1">
    <location>
        <begin position="90"/>
        <end position="131"/>
    </location>
</feature>
<evidence type="ECO:0000256" key="2">
    <source>
        <dbReference type="SAM" id="SignalP"/>
    </source>
</evidence>
<proteinExistence type="predicted"/>
<keyword evidence="4" id="KW-1185">Reference proteome</keyword>
<dbReference type="KEGG" id="ome:OLMES_3854"/>
<gene>
    <name evidence="3" type="ORF">OLMES_3854</name>
</gene>
<reference evidence="3 4" key="1">
    <citation type="submission" date="2017-05" db="EMBL/GenBank/DDBJ databases">
        <title>Genomic insights into alkan degradation activity of Oleiphilus messinensis.</title>
        <authorList>
            <person name="Kozyavkin S.A."/>
            <person name="Slesarev A.I."/>
            <person name="Golyshin P.N."/>
            <person name="Korzhenkov A."/>
            <person name="Golyshina O.N."/>
            <person name="Toshchakov S.V."/>
        </authorList>
    </citation>
    <scope>NUCLEOTIDE SEQUENCE [LARGE SCALE GENOMIC DNA]</scope>
    <source>
        <strain evidence="3 4">ME102</strain>
    </source>
</reference>
<sequence>MLTSHSYRMPPLKPHRRFSYRRFANTLATILLVLKSIPSLAAQNGNDDHTSAPILKQTEQRLIRSNNHQAQIQTKIDQLDSATRDNYLTYKHTEKQATQLEAYNSQLEKLVTAQALELQDLDLQIQSLEETEQTALPLLVSMQDMLVRFIAHDQPFLPQEREKRLARLAEQLNRADISIAEKYRQVLEAYQIEVDYGRTIETYQGQLDNQTNVTFLKLGRLALYYQTADGKRSGMWNKEQQKWFDLSETHNWAIKQAIQQANSQSVPELLPLPLTMVTDDSLAQAKETVQ</sequence>